<comment type="caution">
    <text evidence="9">The sequence shown here is derived from an EMBL/GenBank/DDBJ whole genome shotgun (WGS) entry which is preliminary data.</text>
</comment>
<feature type="domain" description="RNA polymerase sigma factor 70 region 4 type 2" evidence="8">
    <location>
        <begin position="172"/>
        <end position="224"/>
    </location>
</feature>
<dbReference type="SUPFAM" id="SSF88946">
    <property type="entry name" value="Sigma2 domain of RNA polymerase sigma factors"/>
    <property type="match status" value="1"/>
</dbReference>
<gene>
    <name evidence="9" type="ORF">ACFQH9_07835</name>
</gene>
<feature type="compositionally biased region" description="Pro residues" evidence="6">
    <location>
        <begin position="30"/>
        <end position="45"/>
    </location>
</feature>
<dbReference type="InterPro" id="IPR036388">
    <property type="entry name" value="WH-like_DNA-bd_sf"/>
</dbReference>
<dbReference type="PANTHER" id="PTHR43133:SF8">
    <property type="entry name" value="RNA POLYMERASE SIGMA FACTOR HI_1459-RELATED"/>
    <property type="match status" value="1"/>
</dbReference>
<keyword evidence="10" id="KW-1185">Reference proteome</keyword>
<dbReference type="InterPro" id="IPR039425">
    <property type="entry name" value="RNA_pol_sigma-70-like"/>
</dbReference>
<evidence type="ECO:0000259" key="7">
    <source>
        <dbReference type="Pfam" id="PF04542"/>
    </source>
</evidence>
<organism evidence="9 10">
    <name type="scientific">Pseudonocardia lutea</name>
    <dbReference type="NCBI Taxonomy" id="2172015"/>
    <lineage>
        <taxon>Bacteria</taxon>
        <taxon>Bacillati</taxon>
        <taxon>Actinomycetota</taxon>
        <taxon>Actinomycetes</taxon>
        <taxon>Pseudonocardiales</taxon>
        <taxon>Pseudonocardiaceae</taxon>
        <taxon>Pseudonocardia</taxon>
    </lineage>
</organism>
<evidence type="ECO:0000256" key="5">
    <source>
        <dbReference type="ARBA" id="ARBA00023163"/>
    </source>
</evidence>
<protein>
    <submittedName>
        <fullName evidence="9">RNA polymerase sigma factor</fullName>
    </submittedName>
</protein>
<dbReference type="Proteomes" id="UP001596119">
    <property type="component" value="Unassembled WGS sequence"/>
</dbReference>
<dbReference type="Gene3D" id="1.10.1740.10">
    <property type="match status" value="1"/>
</dbReference>
<feature type="domain" description="RNA polymerase sigma-70 region 2" evidence="7">
    <location>
        <begin position="71"/>
        <end position="137"/>
    </location>
</feature>
<feature type="region of interest" description="Disordered" evidence="6">
    <location>
        <begin position="27"/>
        <end position="48"/>
    </location>
</feature>
<dbReference type="Gene3D" id="1.10.10.10">
    <property type="entry name" value="Winged helix-like DNA-binding domain superfamily/Winged helix DNA-binding domain"/>
    <property type="match status" value="1"/>
</dbReference>
<keyword evidence="2" id="KW-0805">Transcription regulation</keyword>
<dbReference type="InterPro" id="IPR014284">
    <property type="entry name" value="RNA_pol_sigma-70_dom"/>
</dbReference>
<dbReference type="PANTHER" id="PTHR43133">
    <property type="entry name" value="RNA POLYMERASE ECF-TYPE SIGMA FACTO"/>
    <property type="match status" value="1"/>
</dbReference>
<keyword evidence="3" id="KW-0731">Sigma factor</keyword>
<evidence type="ECO:0000313" key="9">
    <source>
        <dbReference type="EMBL" id="MFC5948182.1"/>
    </source>
</evidence>
<evidence type="ECO:0000259" key="8">
    <source>
        <dbReference type="Pfam" id="PF08281"/>
    </source>
</evidence>
<accession>A0ABW1I724</accession>
<keyword evidence="5" id="KW-0804">Transcription</keyword>
<name>A0ABW1I724_9PSEU</name>
<dbReference type="Pfam" id="PF04542">
    <property type="entry name" value="Sigma70_r2"/>
    <property type="match status" value="1"/>
</dbReference>
<evidence type="ECO:0000256" key="2">
    <source>
        <dbReference type="ARBA" id="ARBA00023015"/>
    </source>
</evidence>
<dbReference type="CDD" id="cd06171">
    <property type="entry name" value="Sigma70_r4"/>
    <property type="match status" value="1"/>
</dbReference>
<reference evidence="10" key="1">
    <citation type="journal article" date="2019" name="Int. J. Syst. Evol. Microbiol.">
        <title>The Global Catalogue of Microorganisms (GCM) 10K type strain sequencing project: providing services to taxonomists for standard genome sequencing and annotation.</title>
        <authorList>
            <consortium name="The Broad Institute Genomics Platform"/>
            <consortium name="The Broad Institute Genome Sequencing Center for Infectious Disease"/>
            <person name="Wu L."/>
            <person name="Ma J."/>
        </authorList>
    </citation>
    <scope>NUCLEOTIDE SEQUENCE [LARGE SCALE GENOMIC DNA]</scope>
    <source>
        <strain evidence="10">CGMCC 4.7397</strain>
    </source>
</reference>
<evidence type="ECO:0000313" key="10">
    <source>
        <dbReference type="Proteomes" id="UP001596119"/>
    </source>
</evidence>
<dbReference type="NCBIfam" id="TIGR02937">
    <property type="entry name" value="sigma70-ECF"/>
    <property type="match status" value="1"/>
</dbReference>
<sequence>MTGVTSGGDGLAGGTVVQAMRTRGAREDVCPPPAVPSAVPPPEPVPAEGGLDDTTLVVRAREGDVHAFSQLARRHQAALYRLALRLVGNAADAEDALQESLLDAWRRLDRFRGDSAFSTWAYRIVTNRCLDLLRRRRTTVPVEHVEEVAPERLAAPEAGAPEHSAEVDAGLAALRAALRTLPDDQRACFVLRELEGLGYTEIAEITGTSETVVRGRIHRARRALAEVMRSWR</sequence>
<proteinExistence type="inferred from homology"/>
<evidence type="ECO:0000256" key="3">
    <source>
        <dbReference type="ARBA" id="ARBA00023082"/>
    </source>
</evidence>
<dbReference type="InterPro" id="IPR007627">
    <property type="entry name" value="RNA_pol_sigma70_r2"/>
</dbReference>
<comment type="similarity">
    <text evidence="1">Belongs to the sigma-70 factor family. ECF subfamily.</text>
</comment>
<dbReference type="InterPro" id="IPR013249">
    <property type="entry name" value="RNA_pol_sigma70_r4_t2"/>
</dbReference>
<evidence type="ECO:0000256" key="6">
    <source>
        <dbReference type="SAM" id="MobiDB-lite"/>
    </source>
</evidence>
<dbReference type="InterPro" id="IPR013324">
    <property type="entry name" value="RNA_pol_sigma_r3/r4-like"/>
</dbReference>
<dbReference type="SUPFAM" id="SSF88659">
    <property type="entry name" value="Sigma3 and sigma4 domains of RNA polymerase sigma factors"/>
    <property type="match status" value="1"/>
</dbReference>
<dbReference type="Pfam" id="PF08281">
    <property type="entry name" value="Sigma70_r4_2"/>
    <property type="match status" value="1"/>
</dbReference>
<evidence type="ECO:0000256" key="1">
    <source>
        <dbReference type="ARBA" id="ARBA00010641"/>
    </source>
</evidence>
<dbReference type="RefSeq" id="WP_379565242.1">
    <property type="nucleotide sequence ID" value="NZ_JBHSQK010000012.1"/>
</dbReference>
<evidence type="ECO:0000256" key="4">
    <source>
        <dbReference type="ARBA" id="ARBA00023125"/>
    </source>
</evidence>
<dbReference type="EMBL" id="JBHSQK010000012">
    <property type="protein sequence ID" value="MFC5948182.1"/>
    <property type="molecule type" value="Genomic_DNA"/>
</dbReference>
<dbReference type="InterPro" id="IPR013325">
    <property type="entry name" value="RNA_pol_sigma_r2"/>
</dbReference>
<keyword evidence="4" id="KW-0238">DNA-binding</keyword>